<sequence length="683" mass="79702">MIFFLTEEKKFKMHALKVATKNFITANLTLPDLKILCYNLQIDFEQLSGSSDIRIKALEMIEELNRNNRFFELLNQLTDEYPNRFVAALTLLEEIDVYILQLIDRENWEEVTVAVNLFNNFNAQNNALKDNFCSELKALVEKRLGKPSCAKFAWKNAERFLNQVKKVLPNLDCSLFEIDPYILKLIDGENWKEVTVAFNLFNKFNFNALKDNFCSELKALVEKRLGKPDCDPVAWTNAERFLNQVKEVLPNLDCSLFNPHTLSLSELAETHPRSLLREIGILKQNGKWDDVRKRYIIISEIYSECLKAKKDLKILNRWEKWYTEGCSLWNQQRYDDSETIFVNLTQKCKVYKDVSEKLEILEKCKKLALEGKALLADWKNLIGDKLDRAQASFSEINTLTPGYQEAPLHLRYVQAMHTIHNKEWSAAKQQLKKIQIEKPDYEGVNELLTTIKHLQDTINQLPSLFVRDPCLRWADDFPYDIFQVVGITPASSMEAVKGASFDLQELKCLLPSPGETRAYDNLRHVERRLFIDAFIYTIEQSDTVINFFETEMVTRHELPSIETLTEHFPQQSLAIMALWKKHRKLPELHEIQKNDPNNMGLAHQMGIFYLAWAEELSAQQKTESAIKIWKMAIAQWAILLESQEYWNKWGKQRANYYGQPVLPNHLETLLSKLEQELFRRLSG</sequence>
<evidence type="ECO:0000313" key="2">
    <source>
        <dbReference type="Proteomes" id="UP000030428"/>
    </source>
</evidence>
<organism evidence="1 2">
    <name type="scientific">Candidatus Thiomargarita nelsonii</name>
    <dbReference type="NCBI Taxonomy" id="1003181"/>
    <lineage>
        <taxon>Bacteria</taxon>
        <taxon>Pseudomonadati</taxon>
        <taxon>Pseudomonadota</taxon>
        <taxon>Gammaproteobacteria</taxon>
        <taxon>Thiotrichales</taxon>
        <taxon>Thiotrichaceae</taxon>
        <taxon>Thiomargarita</taxon>
    </lineage>
</organism>
<name>A0A4E0REU6_9GAMM</name>
<dbReference type="Gene3D" id="1.25.40.10">
    <property type="entry name" value="Tetratricopeptide repeat domain"/>
    <property type="match status" value="1"/>
</dbReference>
<protein>
    <submittedName>
        <fullName evidence="1">Uncharacterized protein</fullName>
    </submittedName>
</protein>
<dbReference type="EMBL" id="JSZA02000159">
    <property type="protein sequence ID" value="TGO02336.1"/>
    <property type="molecule type" value="Genomic_DNA"/>
</dbReference>
<evidence type="ECO:0000313" key="1">
    <source>
        <dbReference type="EMBL" id="TGO02336.1"/>
    </source>
</evidence>
<proteinExistence type="predicted"/>
<gene>
    <name evidence="1" type="ORF">PN36_26730</name>
</gene>
<dbReference type="AlphaFoldDB" id="A0A4E0REU6"/>
<dbReference type="InterPro" id="IPR011990">
    <property type="entry name" value="TPR-like_helical_dom_sf"/>
</dbReference>
<keyword evidence="2" id="KW-1185">Reference proteome</keyword>
<accession>A0A4E0REU6</accession>
<reference evidence="1 2" key="1">
    <citation type="journal article" date="2016" name="Front. Microbiol.">
        <title>Single-Cell (Meta-)Genomics of a Dimorphic Candidatus Thiomargarita nelsonii Reveals Genomic Plasticity.</title>
        <authorList>
            <person name="Flood B.E."/>
            <person name="Fliss P."/>
            <person name="Jones D.S."/>
            <person name="Dick G.J."/>
            <person name="Jain S."/>
            <person name="Kaster A.K."/>
            <person name="Winkel M."/>
            <person name="Mussmann M."/>
            <person name="Bailey J."/>
        </authorList>
    </citation>
    <scope>NUCLEOTIDE SEQUENCE [LARGE SCALE GENOMIC DNA]</scope>
    <source>
        <strain evidence="1">Hydrate Ridge</strain>
    </source>
</reference>
<dbReference type="Proteomes" id="UP000030428">
    <property type="component" value="Unassembled WGS sequence"/>
</dbReference>
<comment type="caution">
    <text evidence="1">The sequence shown here is derived from an EMBL/GenBank/DDBJ whole genome shotgun (WGS) entry which is preliminary data.</text>
</comment>